<proteinExistence type="predicted"/>
<feature type="non-terminal residue" evidence="3">
    <location>
        <position position="1"/>
    </location>
</feature>
<keyword evidence="2" id="KW-1133">Transmembrane helix</keyword>
<organism evidence="3 4">
    <name type="scientific">Trachymyrmex cornetzi</name>
    <dbReference type="NCBI Taxonomy" id="471704"/>
    <lineage>
        <taxon>Eukaryota</taxon>
        <taxon>Metazoa</taxon>
        <taxon>Ecdysozoa</taxon>
        <taxon>Arthropoda</taxon>
        <taxon>Hexapoda</taxon>
        <taxon>Insecta</taxon>
        <taxon>Pterygota</taxon>
        <taxon>Neoptera</taxon>
        <taxon>Endopterygota</taxon>
        <taxon>Hymenoptera</taxon>
        <taxon>Apocrita</taxon>
        <taxon>Aculeata</taxon>
        <taxon>Formicoidea</taxon>
        <taxon>Formicidae</taxon>
        <taxon>Myrmicinae</taxon>
        <taxon>Trachymyrmex</taxon>
    </lineage>
</organism>
<dbReference type="Proteomes" id="UP000078492">
    <property type="component" value="Unassembled WGS sequence"/>
</dbReference>
<gene>
    <name evidence="3" type="ORF">ALC57_01080</name>
</gene>
<name>A0A151JQF8_9HYME</name>
<keyword evidence="2" id="KW-0472">Membrane</keyword>
<sequence length="98" mass="11149">VSKTTRGLRMRSVSRSRRREASRSIVPERIIGQGLSIFIQFTFSVLYPLLRKVYRSLSVSEGLSRGESSITPEPFSISTRYYYNIACAFPKLPTNCLP</sequence>
<evidence type="ECO:0000313" key="3">
    <source>
        <dbReference type="EMBL" id="KYN29463.1"/>
    </source>
</evidence>
<keyword evidence="2" id="KW-0812">Transmembrane</keyword>
<accession>A0A151JQF8</accession>
<evidence type="ECO:0000313" key="4">
    <source>
        <dbReference type="Proteomes" id="UP000078492"/>
    </source>
</evidence>
<feature type="region of interest" description="Disordered" evidence="1">
    <location>
        <begin position="1"/>
        <end position="22"/>
    </location>
</feature>
<evidence type="ECO:0000256" key="2">
    <source>
        <dbReference type="SAM" id="Phobius"/>
    </source>
</evidence>
<dbReference type="AlphaFoldDB" id="A0A151JQF8"/>
<feature type="transmembrane region" description="Helical" evidence="2">
    <location>
        <begin position="30"/>
        <end position="50"/>
    </location>
</feature>
<reference evidence="3 4" key="1">
    <citation type="submission" date="2015-09" db="EMBL/GenBank/DDBJ databases">
        <title>Trachymyrmex cornetzi WGS genome.</title>
        <authorList>
            <person name="Nygaard S."/>
            <person name="Hu H."/>
            <person name="Boomsma J."/>
            <person name="Zhang G."/>
        </authorList>
    </citation>
    <scope>NUCLEOTIDE SEQUENCE [LARGE SCALE GENOMIC DNA]</scope>
    <source>
        <strain evidence="3">Tcor2-1</strain>
        <tissue evidence="3">Whole body</tissue>
    </source>
</reference>
<keyword evidence="4" id="KW-1185">Reference proteome</keyword>
<dbReference type="EMBL" id="KQ978644">
    <property type="protein sequence ID" value="KYN29463.1"/>
    <property type="molecule type" value="Genomic_DNA"/>
</dbReference>
<evidence type="ECO:0000256" key="1">
    <source>
        <dbReference type="SAM" id="MobiDB-lite"/>
    </source>
</evidence>
<protein>
    <submittedName>
        <fullName evidence="3">Uncharacterized protein</fullName>
    </submittedName>
</protein>
<feature type="compositionally biased region" description="Basic residues" evidence="1">
    <location>
        <begin position="1"/>
        <end position="20"/>
    </location>
</feature>